<dbReference type="RefSeq" id="WP_133317954.1">
    <property type="nucleotide sequence ID" value="NZ_SMTL01000007.1"/>
</dbReference>
<name>A0A4V3ANH3_9HYPH</name>
<dbReference type="AlphaFoldDB" id="A0A4V3ANH3"/>
<keyword evidence="2" id="KW-1185">Reference proteome</keyword>
<protein>
    <submittedName>
        <fullName evidence="1">Uncharacterized protein</fullName>
    </submittedName>
</protein>
<evidence type="ECO:0000313" key="1">
    <source>
        <dbReference type="EMBL" id="TDK31238.1"/>
    </source>
</evidence>
<reference evidence="1 2" key="1">
    <citation type="submission" date="2019-03" db="EMBL/GenBank/DDBJ databases">
        <title>Rhizobium sp. nov., an bacterium isolated from biocrust in Mu Us Desert.</title>
        <authorList>
            <person name="Lixiong L."/>
        </authorList>
    </citation>
    <scope>NUCLEOTIDE SEQUENCE [LARGE SCALE GENOMIC DNA]</scope>
    <source>
        <strain evidence="1 2">SPY-1</strain>
    </source>
</reference>
<gene>
    <name evidence="1" type="ORF">E2F50_20010</name>
</gene>
<dbReference type="Proteomes" id="UP000295238">
    <property type="component" value="Unassembled WGS sequence"/>
</dbReference>
<accession>A0A4V3ANH3</accession>
<dbReference type="EMBL" id="SMTL01000007">
    <property type="protein sequence ID" value="TDK31238.1"/>
    <property type="molecule type" value="Genomic_DNA"/>
</dbReference>
<proteinExistence type="predicted"/>
<organism evidence="1 2">
    <name type="scientific">Rhizobium deserti</name>
    <dbReference type="NCBI Taxonomy" id="2547961"/>
    <lineage>
        <taxon>Bacteria</taxon>
        <taxon>Pseudomonadati</taxon>
        <taxon>Pseudomonadota</taxon>
        <taxon>Alphaproteobacteria</taxon>
        <taxon>Hyphomicrobiales</taxon>
        <taxon>Rhizobiaceae</taxon>
        <taxon>Rhizobium/Agrobacterium group</taxon>
        <taxon>Rhizobium</taxon>
    </lineage>
</organism>
<sequence>MPNSTSPYLPSQRDLRRTLEQMAWHFSPDKTTMRALVECTIAIVADDPFNRQRLPIDEALFLTMRRAFQDEFSRARVNL</sequence>
<evidence type="ECO:0000313" key="2">
    <source>
        <dbReference type="Proteomes" id="UP000295238"/>
    </source>
</evidence>
<comment type="caution">
    <text evidence="1">The sequence shown here is derived from an EMBL/GenBank/DDBJ whole genome shotgun (WGS) entry which is preliminary data.</text>
</comment>